<gene>
    <name evidence="4" type="ORF">Q0590_23970</name>
</gene>
<feature type="domain" description="FecR protein" evidence="2">
    <location>
        <begin position="133"/>
        <end position="228"/>
    </location>
</feature>
<dbReference type="Proteomes" id="UP001168528">
    <property type="component" value="Unassembled WGS sequence"/>
</dbReference>
<dbReference type="EMBL" id="JAUKPO010000018">
    <property type="protein sequence ID" value="MDO1449354.1"/>
    <property type="molecule type" value="Genomic_DNA"/>
</dbReference>
<keyword evidence="5" id="KW-1185">Reference proteome</keyword>
<dbReference type="Gene3D" id="2.60.120.1440">
    <property type="match status" value="1"/>
</dbReference>
<dbReference type="PIRSF" id="PIRSF018266">
    <property type="entry name" value="FecR"/>
    <property type="match status" value="1"/>
</dbReference>
<name>A0ABT8RB77_9BACT</name>
<proteinExistence type="predicted"/>
<evidence type="ECO:0000259" key="2">
    <source>
        <dbReference type="Pfam" id="PF04773"/>
    </source>
</evidence>
<dbReference type="Pfam" id="PF16344">
    <property type="entry name" value="FecR_C"/>
    <property type="match status" value="1"/>
</dbReference>
<evidence type="ECO:0000259" key="3">
    <source>
        <dbReference type="Pfam" id="PF16344"/>
    </source>
</evidence>
<dbReference type="RefSeq" id="WP_302040155.1">
    <property type="nucleotide sequence ID" value="NZ_JAUKPO010000018.1"/>
</dbReference>
<accession>A0ABT8RB77</accession>
<sequence length="342" mass="39362">MHYQYKHFSAEDFAADEHFQQWVLQPDDALDQYWEEYLMLHPMQKQAITEARQIIRSVKFASYELPEEDFQQIWHAIDQNTVQTARKRQPDSSEKVRTFYNWRSWQKMAAVLTLLIVATLVFFVINAYRKVEHQTAYGEIKTVQLPDGSTAILNANSTLRMSPNWSTDESREVWITGEAYFSVVHTANHQKFLVHVDESSTVEVLGTEFDVAKRRGKTKVMLASGKVKLNLKNEASLVMKPGELVEVVTTSNKYTKKTVDPATYASWKEHKLIFDGTPLSEVIILMEEIYGVQVEIREPSLVTHKMWGSMPTRDIHDFLSGISQSLDVSVTKTGNRVVIKNK</sequence>
<evidence type="ECO:0000256" key="1">
    <source>
        <dbReference type="SAM" id="Phobius"/>
    </source>
</evidence>
<dbReference type="PANTHER" id="PTHR30273:SF2">
    <property type="entry name" value="PROTEIN FECR"/>
    <property type="match status" value="1"/>
</dbReference>
<dbReference type="Pfam" id="PF04773">
    <property type="entry name" value="FecR"/>
    <property type="match status" value="1"/>
</dbReference>
<comment type="caution">
    <text evidence="4">The sequence shown here is derived from an EMBL/GenBank/DDBJ whole genome shotgun (WGS) entry which is preliminary data.</text>
</comment>
<evidence type="ECO:0000313" key="4">
    <source>
        <dbReference type="EMBL" id="MDO1449354.1"/>
    </source>
</evidence>
<dbReference type="InterPro" id="IPR032508">
    <property type="entry name" value="FecR_C"/>
</dbReference>
<dbReference type="Gene3D" id="3.55.50.30">
    <property type="match status" value="1"/>
</dbReference>
<reference evidence="4" key="1">
    <citation type="submission" date="2023-07" db="EMBL/GenBank/DDBJ databases">
        <title>The genome sequence of Rhodocytophaga aerolata KACC 12507.</title>
        <authorList>
            <person name="Zhang X."/>
        </authorList>
    </citation>
    <scope>NUCLEOTIDE SEQUENCE</scope>
    <source>
        <strain evidence="4">KACC 12507</strain>
    </source>
</reference>
<dbReference type="InterPro" id="IPR006860">
    <property type="entry name" value="FecR"/>
</dbReference>
<organism evidence="4 5">
    <name type="scientific">Rhodocytophaga aerolata</name>
    <dbReference type="NCBI Taxonomy" id="455078"/>
    <lineage>
        <taxon>Bacteria</taxon>
        <taxon>Pseudomonadati</taxon>
        <taxon>Bacteroidota</taxon>
        <taxon>Cytophagia</taxon>
        <taxon>Cytophagales</taxon>
        <taxon>Rhodocytophagaceae</taxon>
        <taxon>Rhodocytophaga</taxon>
    </lineage>
</organism>
<keyword evidence="1" id="KW-0472">Membrane</keyword>
<protein>
    <submittedName>
        <fullName evidence="4">FecR domain-containing protein</fullName>
    </submittedName>
</protein>
<keyword evidence="1" id="KW-1133">Transmembrane helix</keyword>
<feature type="domain" description="Protein FecR C-terminal" evidence="3">
    <location>
        <begin position="271"/>
        <end position="339"/>
    </location>
</feature>
<keyword evidence="1" id="KW-0812">Transmembrane</keyword>
<evidence type="ECO:0000313" key="5">
    <source>
        <dbReference type="Proteomes" id="UP001168528"/>
    </source>
</evidence>
<dbReference type="PANTHER" id="PTHR30273">
    <property type="entry name" value="PERIPLASMIC SIGNAL SENSOR AND SIGMA FACTOR ACTIVATOR FECR-RELATED"/>
    <property type="match status" value="1"/>
</dbReference>
<feature type="transmembrane region" description="Helical" evidence="1">
    <location>
        <begin position="109"/>
        <end position="128"/>
    </location>
</feature>
<dbReference type="InterPro" id="IPR012373">
    <property type="entry name" value="Ferrdict_sens_TM"/>
</dbReference>